<dbReference type="PANTHER" id="PTHR12436">
    <property type="entry name" value="80 KDA MCM3-ASSOCIATED PROTEIN"/>
    <property type="match status" value="1"/>
</dbReference>
<gene>
    <name evidence="4" type="ORF">GDO86_000636</name>
</gene>
<dbReference type="PANTHER" id="PTHR12436:SF3">
    <property type="entry name" value="GERMINAL-CENTER ASSOCIATED NUCLEAR PROTEIN"/>
    <property type="match status" value="1"/>
</dbReference>
<keyword evidence="1" id="KW-0175">Coiled coil</keyword>
<name>A0A8T2KAA6_9PIPI</name>
<evidence type="ECO:0000313" key="4">
    <source>
        <dbReference type="EMBL" id="KAG8454069.1"/>
    </source>
</evidence>
<dbReference type="Gene3D" id="6.10.250.1340">
    <property type="match status" value="1"/>
</dbReference>
<evidence type="ECO:0000256" key="1">
    <source>
        <dbReference type="SAM" id="Coils"/>
    </source>
</evidence>
<sequence length="892" mass="101764">ESTSIANVLLTDVITQISHKVAGEEVRAEKERVREEKRRKAEEARKKQERETFLELISHSQCRDLIKEVLKESIYNISNDELQHAVQLDHDARIACCSEAVCDHYLDQFLEEEILKLATESQREMWYYNKYLQRWKEVVAVRKKMRRQMRGFPAAPGSVARDDKLKALIPSAALLSNSWELSKGSINMGHVGKLLVSFTRFQQIREQLFHQMKVQHFLQNLLCDAAWTPLELTPLIAQNVKSWNNCIFWKVVLLLPEKSENGVTQTILSEWLKAKFSCMEGQALDAQQQCVETLSLYSSLELQSTHPVRVNVCVKVVQGPLTLSEMDQAEAKKDLLGTRGLVLLLPPVAEDTEEDVYWLSALLQVKQLLQAKPFQPPIPLAVLVPGLTMNLLSEVDEGLMLKDLVSSGLISKYEIFHLSDSLNDLQATQQVSSAVQFLLSKCPCTLELCSIPLRQFIEDGVCREFSEPFHQDVWERRKAGLPSQDPSAIIDLYNNVITFLADVVSSEQLFDISWPVTEFTNPNGSTVLPHLGWNSPRHLAWLKKLVLSFQIPQMDKPPQGAPWLPVCSMVMEYIDHISRSRHGLPVLFSEVEILLKRAYKRWHKKGGEGEEAFLVEEFPWQDLLSLCINHKLRDWDPSVSSEYTGSPEDVMVYFLQEDIKKFRRSDVWERARMSTHTDVQEASDNTSCIQQSLLQRPKTMASIHVSSKENIENDILSTELEHTNKLTLRLKESLKAEKEQTEGCKEKLQKLLEDEALEPSVSFSLPMYLPEALLNPPEVQSHLPIGNSHTPSLQMSIETAFSAIDLYSSSKQRTKTLYPLPRSSENTLHSSYVQWSLMDRTPAQSLNLSLTDKMQELRRLINTSHQEDAALELHLNTILDVGKPLNAAEHYL</sequence>
<evidence type="ECO:0000313" key="5">
    <source>
        <dbReference type="Proteomes" id="UP000812440"/>
    </source>
</evidence>
<feature type="domain" description="Germinal-centre associated nuclear protein CID" evidence="2">
    <location>
        <begin position="53"/>
        <end position="120"/>
    </location>
</feature>
<dbReference type="InterPro" id="IPR031907">
    <property type="entry name" value="MCM3AP_GANP"/>
</dbReference>
<feature type="domain" description="Germinal-centre associated nuclear protein MCM3AP" evidence="3">
    <location>
        <begin position="151"/>
        <end position="817"/>
    </location>
</feature>
<reference evidence="4" key="1">
    <citation type="thesis" date="2020" institute="ProQuest LLC" country="789 East Eisenhower Parkway, Ann Arbor, MI, USA">
        <title>Comparative Genomics and Chromosome Evolution.</title>
        <authorList>
            <person name="Mudd A.B."/>
        </authorList>
    </citation>
    <scope>NUCLEOTIDE SEQUENCE</scope>
    <source>
        <strain evidence="4">Female2</strain>
        <tissue evidence="4">Blood</tissue>
    </source>
</reference>
<dbReference type="OrthoDB" id="21502at2759"/>
<dbReference type="Pfam" id="PF16769">
    <property type="entry name" value="MCM3AP_GANP"/>
    <property type="match status" value="1"/>
</dbReference>
<dbReference type="InterPro" id="IPR045107">
    <property type="entry name" value="SAC3/GANP/THP3"/>
</dbReference>
<organism evidence="4 5">
    <name type="scientific">Hymenochirus boettgeri</name>
    <name type="common">Congo dwarf clawed frog</name>
    <dbReference type="NCBI Taxonomy" id="247094"/>
    <lineage>
        <taxon>Eukaryota</taxon>
        <taxon>Metazoa</taxon>
        <taxon>Chordata</taxon>
        <taxon>Craniata</taxon>
        <taxon>Vertebrata</taxon>
        <taxon>Euteleostomi</taxon>
        <taxon>Amphibia</taxon>
        <taxon>Batrachia</taxon>
        <taxon>Anura</taxon>
        <taxon>Pipoidea</taxon>
        <taxon>Pipidae</taxon>
        <taxon>Pipinae</taxon>
        <taxon>Hymenochirus</taxon>
    </lineage>
</organism>
<feature type="coiled-coil region" evidence="1">
    <location>
        <begin position="23"/>
        <end position="52"/>
    </location>
</feature>
<keyword evidence="5" id="KW-1185">Reference proteome</keyword>
<comment type="caution">
    <text evidence="4">The sequence shown here is derived from an EMBL/GenBank/DDBJ whole genome shotgun (WGS) entry which is preliminary data.</text>
</comment>
<dbReference type="GO" id="GO:0005737">
    <property type="term" value="C:cytoplasm"/>
    <property type="evidence" value="ECO:0007669"/>
    <property type="project" value="TreeGrafter"/>
</dbReference>
<protein>
    <submittedName>
        <fullName evidence="4">Uncharacterized protein</fullName>
    </submittedName>
</protein>
<evidence type="ECO:0000259" key="2">
    <source>
        <dbReference type="Pfam" id="PF16766"/>
    </source>
</evidence>
<accession>A0A8T2KAA6</accession>
<evidence type="ECO:0000259" key="3">
    <source>
        <dbReference type="Pfam" id="PF16769"/>
    </source>
</evidence>
<proteinExistence type="predicted"/>
<dbReference type="GO" id="GO:0006406">
    <property type="term" value="P:mRNA export from nucleus"/>
    <property type="evidence" value="ECO:0007669"/>
    <property type="project" value="TreeGrafter"/>
</dbReference>
<dbReference type="Proteomes" id="UP000812440">
    <property type="component" value="Chromosome 1"/>
</dbReference>
<dbReference type="Pfam" id="PF16766">
    <property type="entry name" value="CID_GANP"/>
    <property type="match status" value="1"/>
</dbReference>
<dbReference type="GO" id="GO:0070390">
    <property type="term" value="C:transcription export complex 2"/>
    <property type="evidence" value="ECO:0007669"/>
    <property type="project" value="TreeGrafter"/>
</dbReference>
<dbReference type="InterPro" id="IPR031910">
    <property type="entry name" value="GANP_CID_dom"/>
</dbReference>
<feature type="non-terminal residue" evidence="4">
    <location>
        <position position="892"/>
    </location>
</feature>
<dbReference type="EMBL" id="JAACNH010000001">
    <property type="protein sequence ID" value="KAG8454069.1"/>
    <property type="molecule type" value="Genomic_DNA"/>
</dbReference>
<dbReference type="AlphaFoldDB" id="A0A8T2KAA6"/>